<dbReference type="Pfam" id="PF01965">
    <property type="entry name" value="DJ-1_PfpI"/>
    <property type="match status" value="1"/>
</dbReference>
<evidence type="ECO:0000313" key="4">
    <source>
        <dbReference type="RefSeq" id="XP_046593141.1"/>
    </source>
</evidence>
<gene>
    <name evidence="4" type="primary">LOC124293979</name>
</gene>
<dbReference type="Gene3D" id="3.40.50.880">
    <property type="match status" value="1"/>
</dbReference>
<proteinExistence type="predicted"/>
<feature type="domain" description="DJ-1/PfpI" evidence="2">
    <location>
        <begin position="39"/>
        <end position="206"/>
    </location>
</feature>
<dbReference type="SUPFAM" id="SSF52317">
    <property type="entry name" value="Class I glutamine amidotransferase-like"/>
    <property type="match status" value="1"/>
</dbReference>
<protein>
    <submittedName>
        <fullName evidence="4">Parkinson disease protein 7 homolog</fullName>
    </submittedName>
</protein>
<keyword evidence="3" id="KW-1185">Reference proteome</keyword>
<keyword evidence="1" id="KW-0175">Coiled coil</keyword>
<dbReference type="InterPro" id="IPR050325">
    <property type="entry name" value="Prot/Nucl_acid_deglycase"/>
</dbReference>
<dbReference type="InterPro" id="IPR029062">
    <property type="entry name" value="Class_I_gatase-like"/>
</dbReference>
<organism evidence="3 4">
    <name type="scientific">Neodiprion lecontei</name>
    <name type="common">Redheaded pine sawfly</name>
    <dbReference type="NCBI Taxonomy" id="441921"/>
    <lineage>
        <taxon>Eukaryota</taxon>
        <taxon>Metazoa</taxon>
        <taxon>Ecdysozoa</taxon>
        <taxon>Arthropoda</taxon>
        <taxon>Hexapoda</taxon>
        <taxon>Insecta</taxon>
        <taxon>Pterygota</taxon>
        <taxon>Neoptera</taxon>
        <taxon>Endopterygota</taxon>
        <taxon>Hymenoptera</taxon>
        <taxon>Tenthredinoidea</taxon>
        <taxon>Diprionidae</taxon>
        <taxon>Diprioninae</taxon>
        <taxon>Neodiprion</taxon>
    </lineage>
</organism>
<evidence type="ECO:0000256" key="1">
    <source>
        <dbReference type="SAM" id="Coils"/>
    </source>
</evidence>
<dbReference type="PANTHER" id="PTHR48094:SF12">
    <property type="entry name" value="PARKINSON DISEASE PROTEIN 7 HOMOLOG"/>
    <property type="match status" value="1"/>
</dbReference>
<name>A0ABM3FYQ1_NEOLC</name>
<dbReference type="CDD" id="cd03135">
    <property type="entry name" value="GATase1_DJ-1"/>
    <property type="match status" value="1"/>
</dbReference>
<reference evidence="4" key="1">
    <citation type="submission" date="2025-08" db="UniProtKB">
        <authorList>
            <consortium name="RefSeq"/>
        </authorList>
    </citation>
    <scope>IDENTIFICATION</scope>
    <source>
        <tissue evidence="4">Thorax and Abdomen</tissue>
    </source>
</reference>
<dbReference type="RefSeq" id="XP_046593141.1">
    <property type="nucleotide sequence ID" value="XM_046737185.1"/>
</dbReference>
<evidence type="ECO:0000313" key="3">
    <source>
        <dbReference type="Proteomes" id="UP000829291"/>
    </source>
</evidence>
<dbReference type="GeneID" id="124293979"/>
<evidence type="ECO:0000259" key="2">
    <source>
        <dbReference type="Pfam" id="PF01965"/>
    </source>
</evidence>
<sequence length="361" mass="41373">MNELKELKIDNMISDEEVEVIESTDNKKLELDNFNDNGKRALIIMPEDAQISEIVQMADIMRRAGISVVIASLDDSDCIRGNSNIFCYADAALSDALREPSFDVVVLPGGLLGAKSLGESELVGKLLKEFEDSHKWIVAIGDAVPVLRKHYIGAGRTFTCHPLIKYKIEGSEYMKYKYIDDDVHVDGKIITCRGGPNTIQCALNLVHLVCGRYIAENIAEKLSIKYDNGYCRECCGNCKYCCREDKKEIDPNIAERFSCSTCCGVSYSEIVEWEECRVLSSMLEKEYMIKYKIQRQELKDREEDRSIEEKELQQQIKEDEEELKKRREKWTNMPCMTQVFDFSHQSMVQAKMLVLTFFSHL</sequence>
<dbReference type="PANTHER" id="PTHR48094">
    <property type="entry name" value="PROTEIN/NUCLEIC ACID DEGLYCASE DJ-1-RELATED"/>
    <property type="match status" value="1"/>
</dbReference>
<dbReference type="InterPro" id="IPR002818">
    <property type="entry name" value="DJ-1/PfpI"/>
</dbReference>
<feature type="coiled-coil region" evidence="1">
    <location>
        <begin position="295"/>
        <end position="333"/>
    </location>
</feature>
<accession>A0ABM3FYQ1</accession>
<dbReference type="Proteomes" id="UP000829291">
    <property type="component" value="Chromosome 4"/>
</dbReference>